<accession>A0A0Y9UKE4</accession>
<keyword evidence="1 5" id="KW-0378">Hydrolase</keyword>
<keyword evidence="2 5" id="KW-0067">ATP-binding</keyword>
<feature type="region of interest" description="Disordered" evidence="3">
    <location>
        <begin position="1042"/>
        <end position="1101"/>
    </location>
</feature>
<keyword evidence="2 5" id="KW-0547">Nucleotide-binding</keyword>
<feature type="compositionally biased region" description="Basic and acidic residues" evidence="3">
    <location>
        <begin position="1074"/>
        <end position="1101"/>
    </location>
</feature>
<dbReference type="GO" id="GO:0003724">
    <property type="term" value="F:RNA helicase activity"/>
    <property type="evidence" value="ECO:0007669"/>
    <property type="project" value="UniProtKB-EC"/>
</dbReference>
<dbReference type="PROSITE" id="PS51192">
    <property type="entry name" value="HELICASE_ATP_BIND_1"/>
    <property type="match status" value="1"/>
</dbReference>
<dbReference type="InterPro" id="IPR027417">
    <property type="entry name" value="P-loop_NTPase"/>
</dbReference>
<dbReference type="Pfam" id="PF00270">
    <property type="entry name" value="DEAD"/>
    <property type="match status" value="1"/>
</dbReference>
<dbReference type="InterPro" id="IPR052431">
    <property type="entry name" value="SKI2_subfamily_helicases"/>
</dbReference>
<dbReference type="InterPro" id="IPR014001">
    <property type="entry name" value="Helicase_ATP-bd"/>
</dbReference>
<evidence type="ECO:0000256" key="2">
    <source>
        <dbReference type="ARBA" id="ARBA00022806"/>
    </source>
</evidence>
<dbReference type="EMBL" id="LT160024">
    <property type="protein sequence ID" value="CXI04890.1"/>
    <property type="molecule type" value="Genomic_DNA"/>
</dbReference>
<protein>
    <submittedName>
        <fullName evidence="5">DEAD/DEAH box helicase, putative</fullName>
        <ecNumber evidence="5">3.6.4.13</ecNumber>
    </submittedName>
</protein>
<evidence type="ECO:0000313" key="5">
    <source>
        <dbReference type="EMBL" id="CXI04890.1"/>
    </source>
</evidence>
<feature type="region of interest" description="Disordered" evidence="3">
    <location>
        <begin position="834"/>
        <end position="869"/>
    </location>
</feature>
<dbReference type="SMART" id="SM00487">
    <property type="entry name" value="DEXDc"/>
    <property type="match status" value="1"/>
</dbReference>
<name>A0A0Y9UKE4_PLABE</name>
<evidence type="ECO:0000256" key="1">
    <source>
        <dbReference type="ARBA" id="ARBA00022801"/>
    </source>
</evidence>
<evidence type="ECO:0000313" key="14">
    <source>
        <dbReference type="Proteomes" id="UP000516480"/>
    </source>
</evidence>
<dbReference type="OrthoDB" id="64767at2759"/>
<evidence type="ECO:0000313" key="12">
    <source>
        <dbReference type="Proteomes" id="UP000219974"/>
    </source>
</evidence>
<dbReference type="Gene3D" id="3.40.50.300">
    <property type="entry name" value="P-loop containing nucleotide triphosphate hydrolases"/>
    <property type="match status" value="2"/>
</dbReference>
<dbReference type="EMBL" id="LT614630">
    <property type="protein sequence ID" value="SCN22739.1"/>
    <property type="molecule type" value="Genomic_DNA"/>
</dbReference>
<keyword evidence="2 5" id="KW-0347">Helicase</keyword>
<dbReference type="EMBL" id="LT608268">
    <property type="protein sequence ID" value="SCM17432.1"/>
    <property type="molecule type" value="Genomic_DNA"/>
</dbReference>
<dbReference type="VEuPathDB" id="PlasmoDB:PBANKA_0418000"/>
<organism evidence="5 10">
    <name type="scientific">Plasmodium berghei</name>
    <dbReference type="NCBI Taxonomy" id="5821"/>
    <lineage>
        <taxon>Eukaryota</taxon>
        <taxon>Sar</taxon>
        <taxon>Alveolata</taxon>
        <taxon>Apicomplexa</taxon>
        <taxon>Aconoidasida</taxon>
        <taxon>Haemosporida</taxon>
        <taxon>Plasmodiidae</taxon>
        <taxon>Plasmodium</taxon>
        <taxon>Plasmodium (Vinckeia)</taxon>
    </lineage>
</organism>
<evidence type="ECO:0000313" key="9">
    <source>
        <dbReference type="EMBL" id="SCN22739.1"/>
    </source>
</evidence>
<proteinExistence type="predicted"/>
<evidence type="ECO:0000313" key="10">
    <source>
        <dbReference type="Proteomes" id="UP000069549"/>
    </source>
</evidence>
<dbReference type="SUPFAM" id="SSF52540">
    <property type="entry name" value="P-loop containing nucleoside triphosphate hydrolases"/>
    <property type="match status" value="2"/>
</dbReference>
<dbReference type="OMA" id="RIEYIIF"/>
<feature type="compositionally biased region" description="Basic and acidic residues" evidence="3">
    <location>
        <begin position="1491"/>
        <end position="1517"/>
    </location>
</feature>
<dbReference type="Proteomes" id="UP000219860">
    <property type="component" value="Chromosome 4"/>
</dbReference>
<evidence type="ECO:0000313" key="13">
    <source>
        <dbReference type="Proteomes" id="UP000220214"/>
    </source>
</evidence>
<dbReference type="EMBL" id="LT608140">
    <property type="protein sequence ID" value="SCL92322.1"/>
    <property type="molecule type" value="Genomic_DNA"/>
</dbReference>
<dbReference type="PANTHER" id="PTHR44533">
    <property type="entry name" value="DEAD/H RNA HELICASE, PUTATIVE-RELATED"/>
    <property type="match status" value="1"/>
</dbReference>
<dbReference type="GO" id="GO:0005524">
    <property type="term" value="F:ATP binding"/>
    <property type="evidence" value="ECO:0007669"/>
    <property type="project" value="InterPro"/>
</dbReference>
<feature type="compositionally biased region" description="Basic and acidic residues" evidence="3">
    <location>
        <begin position="845"/>
        <end position="861"/>
    </location>
</feature>
<dbReference type="Proteomes" id="UP000219974">
    <property type="component" value="Chromosome 4"/>
</dbReference>
<reference evidence="5 10" key="1">
    <citation type="submission" date="2016-02" db="EMBL/GenBank/DDBJ databases">
        <authorList>
            <consortium name="Pathogen Informatics"/>
        </authorList>
    </citation>
    <scope>NUCLEOTIDE SEQUENCE [LARGE SCALE GENOMIC DNA]</scope>
    <source>
        <strain evidence="5 10">K173</strain>
        <strain evidence="6 14">NK65 ny</strain>
        <strain evidence="9 13">NK65e</strain>
        <strain evidence="7 11">SP11 Antwerpcl1</strain>
        <strain evidence="8 12">SP11 RLL</strain>
    </source>
</reference>
<dbReference type="PANTHER" id="PTHR44533:SF4">
    <property type="entry name" value="DEAD_H RNA HELICASE, PUTATIVE-RELATED"/>
    <property type="match status" value="1"/>
</dbReference>
<dbReference type="GO" id="GO:0016787">
    <property type="term" value="F:hydrolase activity"/>
    <property type="evidence" value="ECO:0007669"/>
    <property type="project" value="UniProtKB-KW"/>
</dbReference>
<evidence type="ECO:0000259" key="4">
    <source>
        <dbReference type="PROSITE" id="PS51192"/>
    </source>
</evidence>
<dbReference type="EMBL" id="LT608252">
    <property type="protein sequence ID" value="SCM15640.1"/>
    <property type="molecule type" value="Genomic_DNA"/>
</dbReference>
<dbReference type="GO" id="GO:0005737">
    <property type="term" value="C:cytoplasm"/>
    <property type="evidence" value="ECO:0007669"/>
    <property type="project" value="TreeGrafter"/>
</dbReference>
<gene>
    <name evidence="5" type="ORF">PBK173_000068600</name>
    <name evidence="9" type="ORF">PBNK65E_000066200</name>
    <name evidence="6" type="ORF">PBNK65NY_000065700</name>
    <name evidence="7" type="ORF">PBSP11A_000065900</name>
    <name evidence="8" type="ORF">PBSP11RLL_000065800</name>
</gene>
<dbReference type="EC" id="3.6.4.13" evidence="5"/>
<feature type="domain" description="Helicase ATP-binding" evidence="4">
    <location>
        <begin position="1167"/>
        <end position="1350"/>
    </location>
</feature>
<evidence type="ECO:0000313" key="11">
    <source>
        <dbReference type="Proteomes" id="UP000219860"/>
    </source>
</evidence>
<evidence type="ECO:0000313" key="7">
    <source>
        <dbReference type="EMBL" id="SCM15640.1"/>
    </source>
</evidence>
<dbReference type="InterPro" id="IPR011545">
    <property type="entry name" value="DEAD/DEAH_box_helicase_dom"/>
</dbReference>
<dbReference type="Proteomes" id="UP000069549">
    <property type="component" value="Chromosome 4"/>
</dbReference>
<evidence type="ECO:0000313" key="6">
    <source>
        <dbReference type="EMBL" id="SCL92322.1"/>
    </source>
</evidence>
<evidence type="ECO:0000313" key="8">
    <source>
        <dbReference type="EMBL" id="SCM17432.1"/>
    </source>
</evidence>
<evidence type="ECO:0000256" key="3">
    <source>
        <dbReference type="SAM" id="MobiDB-lite"/>
    </source>
</evidence>
<dbReference type="Proteomes" id="UP000516480">
    <property type="component" value="Chromosome 4"/>
</dbReference>
<sequence>MILANNVYKVPKLKDLKNLKIAENDSINRYSFINKFEENELEDIENIINNKDISIDIKIELFYSKLNSSIHDIFRIIADYTSLYIINGEGLLIHVCMLLSKFYLFQNEEDQNILSFNNSLNISSIIYYIEKVLRDFALCNSNFHIIFFNVFNLFFEKETKLFENYNILRNAFIIHCKKNLIPYYIFDNWYNDNNYNIYIIKYKPLFMFVEDSSSFLYLFNKFYVSEVDEKNELDNNVTLSKEREVDEKTNNNSDQILDGEKNRREYLKKKKIYDYYNEEIREISICFYFLLINNILRDIKSVLFFNVEIEKNTVNAFSINYKMINFKTVEKLNEESTSLFERSVYNNIDIKESIDYENVNSNYTQINISQNIKDYDLIYNDEKNYSKEELELLELFSVNVKSDNINLKNVVLNVFYSKIKETIIKGDEKKDFTFLAVKLIFMHNYLIEKLNMKNLNCIPDIEKMDKDYCSYNFIKSQVEGYVLSYLNIYNLILKSLQGYMYCDILQNIRNTDILHFFNSSIVHNLISFICYKIRENIYIINYEDFSFEDTEFFEKSFKNVVGNDDMPFFPINFEFLLNCTNLLPKNETNVVDENDIENSKIENYNKIDENPIKNANQCKNEISNDNKIFNVNLINIKNEFIENFFHINNKSNEVERNTNDIINENNKSQEIKYKVNYVDKCIEYDNEFFELCGLLHITQREEVYDIYRRYIKMSKNSRISKVRKEDERNVLRGQQKEERRNAIIAKYFYISSLHHPIIISENHPWLKYYIYNIEKLYNYLKNEENKKVINMRMKRIFEETFLKENIPSICDEKSKKNINQQNYIKMFEVLDDTSGNDSNLDNDEENNKGKKGQKEKEEKKNIKGGNSNQLTRKDEILKRKELSNEKKLYEVDLERYNVLEAKINKLSSNNNYSEMNTWSLDIISGFNRLVDVYNFNNVSNLIKNATLQLKISIKVLSNMFDIIMHTKLKNVKTNKQKSDAIRSVMLVYKLVNEIFNKFKEYLTEKDIVQLQTVLLSLGFRNSSYNLFEEYIKIKMKQMEEENDNDAEEDKTGKNKKNVKGKEKTKLKGGAKGGKNKEEKLGLDKIKKKGREESNSESRVKKTDRKELKELYKYKIESVKTYSELKIDEDKEHVFQLYYMYYLLDRTTGNIKDKRVLFTLDTWQYNILNLVDRRKSILVSCPTSSGKTFICYYVMDKVLRLNNDSVVVYVAPNDTLALQVFHEVNGRFNTKSYSKYGENKLCSYLTDKYAQDKALEAQIVIILPSVLENILLSYYSMGENTGLETKVSKFISRIEYIIFDEIHCIGDKEFYGPQIENIIHLTTCPFLALSATIGNIKYFYDWLKNVMIKKGKNEKDLHLIKFYERFSDLVLYVYTNRNLHHLNPLACYNYRDILYKGINKDFYCNPREIYEIIMLLFELARKKNFYDLVEFLEPSFYFKYTRCINKKQFIYYMHSVKEMIIYLIQNKYITSSDYDMFIHMLLSNYLKNTDVSREEKKEEETHNKKKEVDKREMVKEVDSSSDSDEENKKITSMQSTTKHLYKRKVQDDIPKEKLFQELYKNVILDEKYYLNKSNDLVKYTEAVNAEQEYLDSGNLIELLKHLEDVNFLPCIVFNFERKELEDMTINLINELMRRQHDKYYGTDERAFNTKMENKLRQERYENLLKQREMLLKIKTVSRNQRLEQNLDKDYLDMLNEDEIPEPPIDISEEYDGDFYFCNRKVYHNYVFEIEDLIKDAERAIEGRKNKDILIEGLKRGIGLHYEVLPYKFTIIVESLFRLGYIKIIFSNKNLSLGINIPCKSIIFTGHTYELNSLLFKQTSGRAGRRGFDLYGNIIIWNINFKNLKRLITCPLQTLSGTYCVNFTNICRSMLLYNCLKKYREMEEIAHRNKAIVNKPSKKKKKEETMSVAEKEEIFEKNRFININYFSRVNGILSLFYNTLYYINAFHDENNKAIADRESNPIVERIKDGVNKTIKGDSASHNTNNYDVICESDYLNFRKEEFLEYKEKDISSDFINRKYEYNELICEIIENKKKKKYISIFENQKNLKELSFMIKIHFLIYINILVEMEALDDDGNVINLTELSILLKKECDNNFLLTHLLRKRIIHNLIGDNVFLSYLNSEVSLQKIIDCITFEKNYSRNTIVDDKSRGNFILLFIFSHFINKIKENKIALTNILINYNNKSRNRLELFSHKYFPLLHTLPKSVQNHVNNLEKLILNNLINYSIIIISKLKLWNRKKTYLLPYTQLYIFEEHPSSNLVDIFNKTNSEFINYYKGKVGNYNIRSPFLAPLYKNDKFDNLCELLYTSLIDLDMKKNMIPDIMEDYVYFYKFENGLIKEEKACLKNSYMIDYFLHGKYYVLRNKNKLGQYTWYIIDRFIDSLKNIENYLYEIKREKDFSNDVFYTCLSSMKDILQKHFKSINSE</sequence>
<dbReference type="GO" id="GO:0003676">
    <property type="term" value="F:nucleic acid binding"/>
    <property type="evidence" value="ECO:0007669"/>
    <property type="project" value="InterPro"/>
</dbReference>
<feature type="region of interest" description="Disordered" evidence="3">
    <location>
        <begin position="1491"/>
        <end position="1532"/>
    </location>
</feature>
<dbReference type="Proteomes" id="UP000220214">
    <property type="component" value="Chromosome 4"/>
</dbReference>